<dbReference type="AlphaFoldDB" id="A0AAD6MDU8"/>
<organism evidence="1 2">
    <name type="scientific">Populus alba x Populus x berolinensis</name>
    <dbReference type="NCBI Taxonomy" id="444605"/>
    <lineage>
        <taxon>Eukaryota</taxon>
        <taxon>Viridiplantae</taxon>
        <taxon>Streptophyta</taxon>
        <taxon>Embryophyta</taxon>
        <taxon>Tracheophyta</taxon>
        <taxon>Spermatophyta</taxon>
        <taxon>Magnoliopsida</taxon>
        <taxon>eudicotyledons</taxon>
        <taxon>Gunneridae</taxon>
        <taxon>Pentapetalae</taxon>
        <taxon>rosids</taxon>
        <taxon>fabids</taxon>
        <taxon>Malpighiales</taxon>
        <taxon>Salicaceae</taxon>
        <taxon>Saliceae</taxon>
        <taxon>Populus</taxon>
    </lineage>
</organism>
<dbReference type="SUPFAM" id="SSF56219">
    <property type="entry name" value="DNase I-like"/>
    <property type="match status" value="1"/>
</dbReference>
<evidence type="ECO:0000313" key="2">
    <source>
        <dbReference type="Proteomes" id="UP001164929"/>
    </source>
</evidence>
<dbReference type="EMBL" id="JAQIZT010000010">
    <property type="protein sequence ID" value="KAJ6983476.1"/>
    <property type="molecule type" value="Genomic_DNA"/>
</dbReference>
<dbReference type="Gene3D" id="3.60.10.10">
    <property type="entry name" value="Endonuclease/exonuclease/phosphatase"/>
    <property type="match status" value="1"/>
</dbReference>
<dbReference type="PANTHER" id="PTHR33710">
    <property type="entry name" value="BNAC02G09200D PROTEIN"/>
    <property type="match status" value="1"/>
</dbReference>
<gene>
    <name evidence="1" type="ORF">NC653_026321</name>
</gene>
<accession>A0AAD6MDU8</accession>
<dbReference type="PANTHER" id="PTHR33710:SF77">
    <property type="entry name" value="DNASE I-LIKE SUPERFAMILY PROTEIN"/>
    <property type="match status" value="1"/>
</dbReference>
<proteinExistence type="predicted"/>
<reference evidence="1" key="1">
    <citation type="journal article" date="2023" name="Mol. Ecol. Resour.">
        <title>Chromosome-level genome assembly of a triploid poplar Populus alba 'Berolinensis'.</title>
        <authorList>
            <person name="Chen S."/>
            <person name="Yu Y."/>
            <person name="Wang X."/>
            <person name="Wang S."/>
            <person name="Zhang T."/>
            <person name="Zhou Y."/>
            <person name="He R."/>
            <person name="Meng N."/>
            <person name="Wang Y."/>
            <person name="Liu W."/>
            <person name="Liu Z."/>
            <person name="Liu J."/>
            <person name="Guo Q."/>
            <person name="Huang H."/>
            <person name="Sederoff R.R."/>
            <person name="Wang G."/>
            <person name="Qu G."/>
            <person name="Chen S."/>
        </authorList>
    </citation>
    <scope>NUCLEOTIDE SEQUENCE</scope>
    <source>
        <strain evidence="1">SC-2020</strain>
    </source>
</reference>
<dbReference type="InterPro" id="IPR036691">
    <property type="entry name" value="Endo/exonu/phosph_ase_sf"/>
</dbReference>
<sequence>MVIGDFNKILTAAEKMGGTLVDMRKCLRFNRWIQDCGLLDLGSVGPKFTWRGHESRGYGRVHERLDRGLDNQLWRLQFPAMCVRVLPRVKSDHHPILVELYSRDMNTLEPCRPFRFEAHGRLTIVLPK</sequence>
<comment type="caution">
    <text evidence="1">The sequence shown here is derived from an EMBL/GenBank/DDBJ whole genome shotgun (WGS) entry which is preliminary data.</text>
</comment>
<name>A0AAD6MDU8_9ROSI</name>
<dbReference type="Proteomes" id="UP001164929">
    <property type="component" value="Chromosome 10"/>
</dbReference>
<keyword evidence="2" id="KW-1185">Reference proteome</keyword>
<evidence type="ECO:0000313" key="1">
    <source>
        <dbReference type="EMBL" id="KAJ6983476.1"/>
    </source>
</evidence>
<protein>
    <submittedName>
        <fullName evidence="1">Uncharacterized protein</fullName>
    </submittedName>
</protein>